<proteinExistence type="predicted"/>
<comment type="caution">
    <text evidence="3">The sequence shown here is derived from an EMBL/GenBank/DDBJ whole genome shotgun (WGS) entry which is preliminary data.</text>
</comment>
<keyword evidence="4" id="KW-1185">Reference proteome</keyword>
<protein>
    <submittedName>
        <fullName evidence="3">Phosphate-binding protein PstS 1</fullName>
    </submittedName>
</protein>
<evidence type="ECO:0000259" key="2">
    <source>
        <dbReference type="Pfam" id="PF12849"/>
    </source>
</evidence>
<sequence length="168" mass="19036">MESLTGQQVRDIFSGKITRWSEVGGSDEPIQVWQRPVDSGSQTVMLAKVMKQTPMLPAKETEVARGMGRVIREVADYQNTNRSIGYTFRYYATQMNSDKGIKLLAINGIYPSEPNIRNGSYPYSTDVYMVTRENPTPETQKIVDWFISPQGQLLVQNVGYVPLYPMTE</sequence>
<dbReference type="InterPro" id="IPR050811">
    <property type="entry name" value="Phosphate_ABC_transporter"/>
</dbReference>
<evidence type="ECO:0000256" key="1">
    <source>
        <dbReference type="ARBA" id="ARBA00022729"/>
    </source>
</evidence>
<dbReference type="Gene3D" id="3.40.190.10">
    <property type="entry name" value="Periplasmic binding protein-like II"/>
    <property type="match status" value="1"/>
</dbReference>
<dbReference type="InterPro" id="IPR024370">
    <property type="entry name" value="PBP_domain"/>
</dbReference>
<dbReference type="Pfam" id="PF12849">
    <property type="entry name" value="PBP_like_2"/>
    <property type="match status" value="1"/>
</dbReference>
<dbReference type="EMBL" id="CABGGS010000012">
    <property type="protein sequence ID" value="VUS49421.1"/>
    <property type="molecule type" value="Genomic_DNA"/>
</dbReference>
<dbReference type="PANTHER" id="PTHR30570">
    <property type="entry name" value="PERIPLASMIC PHOSPHATE BINDING COMPONENT OF PHOSPHATE ABC TRANSPORTER"/>
    <property type="match status" value="1"/>
</dbReference>
<organism evidence="3 4">
    <name type="scientific">Klebsiella spallanzanii</name>
    <dbReference type="NCBI Taxonomy" id="2587528"/>
    <lineage>
        <taxon>Bacteria</taxon>
        <taxon>Pseudomonadati</taxon>
        <taxon>Pseudomonadota</taxon>
        <taxon>Gammaproteobacteria</taxon>
        <taxon>Enterobacterales</taxon>
        <taxon>Enterobacteriaceae</taxon>
        <taxon>Klebsiella/Raoultella group</taxon>
        <taxon>Klebsiella</taxon>
    </lineage>
</organism>
<evidence type="ECO:0000313" key="3">
    <source>
        <dbReference type="EMBL" id="VUS49421.1"/>
    </source>
</evidence>
<dbReference type="SUPFAM" id="SSF53850">
    <property type="entry name" value="Periplasmic binding protein-like II"/>
    <property type="match status" value="1"/>
</dbReference>
<gene>
    <name evidence="3" type="primary">pstS1_2</name>
    <name evidence="3" type="ORF">SB6411_01250</name>
</gene>
<keyword evidence="1" id="KW-0732">Signal</keyword>
<reference evidence="3 4" key="1">
    <citation type="submission" date="2019-07" db="EMBL/GenBank/DDBJ databases">
        <authorList>
            <person name="Brisse S."/>
            <person name="Rodrigues C."/>
            <person name="Thorpe H."/>
        </authorList>
    </citation>
    <scope>NUCLEOTIDE SEQUENCE [LARGE SCALE GENOMIC DNA]</scope>
    <source>
        <strain evidence="3">SB6411</strain>
    </source>
</reference>
<dbReference type="PANTHER" id="PTHR30570:SF1">
    <property type="entry name" value="PHOSPHATE-BINDING PROTEIN PSTS"/>
    <property type="match status" value="1"/>
</dbReference>
<feature type="domain" description="PBP" evidence="2">
    <location>
        <begin position="3"/>
        <end position="149"/>
    </location>
</feature>
<evidence type="ECO:0000313" key="4">
    <source>
        <dbReference type="Proteomes" id="UP000317652"/>
    </source>
</evidence>
<name>A0ABY6VEC3_9ENTR</name>
<accession>A0ABY6VEC3</accession>
<dbReference type="Proteomes" id="UP000317652">
    <property type="component" value="Unassembled WGS sequence"/>
</dbReference>